<dbReference type="AlphaFoldDB" id="A0A2R5ETS4"/>
<dbReference type="Pfam" id="PF00395">
    <property type="entry name" value="SLH"/>
    <property type="match status" value="3"/>
</dbReference>
<dbReference type="PANTHER" id="PTHR43308:SF5">
    <property type="entry name" value="S-LAYER PROTEIN _ PEPTIDOGLYCAN ENDO-BETA-N-ACETYLGLUCOSAMINIDASE"/>
    <property type="match status" value="1"/>
</dbReference>
<keyword evidence="4" id="KW-1185">Reference proteome</keyword>
<feature type="domain" description="SLH" evidence="2">
    <location>
        <begin position="508"/>
        <end position="567"/>
    </location>
</feature>
<evidence type="ECO:0000259" key="2">
    <source>
        <dbReference type="PROSITE" id="PS51272"/>
    </source>
</evidence>
<sequence>MTFKRKLAVTTIAASVAMSAFAGIPLSSKGLSEKLGFNNVAYATNLSDLITKSDKLYTELVKDTEGLEAVNQLKGQLQTALADGTIVSGLVAKIAKGNSDISDDLQGLLIELLSNVIPNDAEDTFEYYAGEYAGLLGHIRTTHGLTALSVEDLASVILQLQVNFSTLLVDINLDNILTIKDQLKAAATNAIASNTNVATLAGPTKADITGEDLADIYVGLQNSSVSNTTVIAAYNALNKAYKAAFPSTPPWSGGIYVPPATIDIPAEVKELEKKFEELAEKLENASDEEKAELIAEAIAEAQALIDKLSDLSTSVTVSGDVATLKLDENKALAAIAGIGAVVEALEEATGATIENLDVTVDFGNVAQDNLVIALSDAVMKKAVEVGLTGIILKVSGLEVKLPVGGTFSNAVDFKINKSEATEEVTGGLQAASDVFEFILSVGGKSTTTFSNPIQIVFPLGDTTGLDTELLTVAKLLKDGLEFHGGRVKGKTIIESRDSFSSYVVVENSVSFDDTASVDAWAGRAIEVIAAKGVIHGKLEGQFDPSAKVTRAQFAKMLVRALDLNNQAAKEKFADVEDDAWYAPYIAAASENGIIYGRSATRFDPHAEVTRAEMATMVARGLKATSGAADIEDVEKALQAFADAEQINETLKQGVAFAAEHSIVVGNGGKFAPNASATRAQAAVIIYRAFNFEV</sequence>
<dbReference type="EMBL" id="BDQX01000242">
    <property type="protein sequence ID" value="GBG09545.1"/>
    <property type="molecule type" value="Genomic_DNA"/>
</dbReference>
<evidence type="ECO:0000313" key="4">
    <source>
        <dbReference type="Proteomes" id="UP000245202"/>
    </source>
</evidence>
<feature type="domain" description="SLH" evidence="2">
    <location>
        <begin position="637"/>
        <end position="693"/>
    </location>
</feature>
<protein>
    <submittedName>
        <fullName evidence="3">S-layer protein</fullName>
    </submittedName>
</protein>
<keyword evidence="1" id="KW-0732">Signal</keyword>
<evidence type="ECO:0000256" key="1">
    <source>
        <dbReference type="SAM" id="SignalP"/>
    </source>
</evidence>
<proteinExistence type="predicted"/>
<dbReference type="PROSITE" id="PS51272">
    <property type="entry name" value="SLH"/>
    <property type="match status" value="3"/>
</dbReference>
<dbReference type="RefSeq" id="WP_146200498.1">
    <property type="nucleotide sequence ID" value="NZ_BDQX01000242.1"/>
</dbReference>
<dbReference type="InterPro" id="IPR051465">
    <property type="entry name" value="Cell_Envelope_Struct_Comp"/>
</dbReference>
<dbReference type="PANTHER" id="PTHR43308">
    <property type="entry name" value="OUTER MEMBRANE PROTEIN ALPHA-RELATED"/>
    <property type="match status" value="1"/>
</dbReference>
<feature type="chain" id="PRO_5015337952" evidence="1">
    <location>
        <begin position="23"/>
        <end position="693"/>
    </location>
</feature>
<dbReference type="InterPro" id="IPR001119">
    <property type="entry name" value="SLH_dom"/>
</dbReference>
<comment type="caution">
    <text evidence="3">The sequence shown here is derived from an EMBL/GenBank/DDBJ whole genome shotgun (WGS) entry which is preliminary data.</text>
</comment>
<dbReference type="Proteomes" id="UP000245202">
    <property type="component" value="Unassembled WGS sequence"/>
</dbReference>
<organism evidence="3 4">
    <name type="scientific">Paenibacillus agaridevorans</name>
    <dbReference type="NCBI Taxonomy" id="171404"/>
    <lineage>
        <taxon>Bacteria</taxon>
        <taxon>Bacillati</taxon>
        <taxon>Bacillota</taxon>
        <taxon>Bacilli</taxon>
        <taxon>Bacillales</taxon>
        <taxon>Paenibacillaceae</taxon>
        <taxon>Paenibacillus</taxon>
    </lineage>
</organism>
<feature type="domain" description="SLH" evidence="2">
    <location>
        <begin position="568"/>
        <end position="631"/>
    </location>
</feature>
<evidence type="ECO:0000313" key="3">
    <source>
        <dbReference type="EMBL" id="GBG09545.1"/>
    </source>
</evidence>
<reference evidence="3 4" key="1">
    <citation type="submission" date="2017-08" db="EMBL/GenBank/DDBJ databases">
        <title>Substantial Increase in Enzyme Production by Combined Drug-Resistance Mutations in Paenibacillus agaridevorans.</title>
        <authorList>
            <person name="Tanaka Y."/>
            <person name="Funane K."/>
            <person name="Hosaka T."/>
            <person name="Shiwa Y."/>
            <person name="Fujita N."/>
            <person name="Miyazaki T."/>
            <person name="Yoshikawa H."/>
            <person name="Murakami K."/>
            <person name="Kasahara K."/>
            <person name="Inaoka T."/>
            <person name="Hiraga Y."/>
            <person name="Ochi K."/>
        </authorList>
    </citation>
    <scope>NUCLEOTIDE SEQUENCE [LARGE SCALE GENOMIC DNA]</scope>
    <source>
        <strain evidence="3 4">T-3040</strain>
    </source>
</reference>
<name>A0A2R5ETS4_9BACL</name>
<feature type="signal peptide" evidence="1">
    <location>
        <begin position="1"/>
        <end position="22"/>
    </location>
</feature>
<accession>A0A2R5ETS4</accession>
<gene>
    <name evidence="3" type="ORF">PAT3040_04197</name>
</gene>